<dbReference type="EMBL" id="JAGQHR010000346">
    <property type="protein sequence ID" value="MCA9728300.1"/>
    <property type="molecule type" value="Genomic_DNA"/>
</dbReference>
<dbReference type="Proteomes" id="UP000697710">
    <property type="component" value="Unassembled WGS sequence"/>
</dbReference>
<feature type="non-terminal residue" evidence="3">
    <location>
        <position position="1"/>
    </location>
</feature>
<proteinExistence type="predicted"/>
<feature type="region of interest" description="Disordered" evidence="1">
    <location>
        <begin position="1"/>
        <end position="42"/>
    </location>
</feature>
<dbReference type="InterPro" id="IPR056412">
    <property type="entry name" value="Ig_CycH"/>
</dbReference>
<evidence type="ECO:0000256" key="1">
    <source>
        <dbReference type="SAM" id="MobiDB-lite"/>
    </source>
</evidence>
<dbReference type="Pfam" id="PF23892">
    <property type="entry name" value="Ig_CycH"/>
    <property type="match status" value="1"/>
</dbReference>
<reference evidence="3" key="2">
    <citation type="journal article" date="2021" name="Microbiome">
        <title>Successional dynamics and alternative stable states in a saline activated sludge microbial community over 9 years.</title>
        <authorList>
            <person name="Wang Y."/>
            <person name="Ye J."/>
            <person name="Ju F."/>
            <person name="Liu L."/>
            <person name="Boyd J.A."/>
            <person name="Deng Y."/>
            <person name="Parks D.H."/>
            <person name="Jiang X."/>
            <person name="Yin X."/>
            <person name="Woodcroft B.J."/>
            <person name="Tyson G.W."/>
            <person name="Hugenholtz P."/>
            <person name="Polz M.F."/>
            <person name="Zhang T."/>
        </authorList>
    </citation>
    <scope>NUCLEOTIDE SEQUENCE</scope>
    <source>
        <strain evidence="3">HKST-UBA01</strain>
    </source>
</reference>
<organism evidence="3 4">
    <name type="scientific">Eiseniibacteriota bacterium</name>
    <dbReference type="NCBI Taxonomy" id="2212470"/>
    <lineage>
        <taxon>Bacteria</taxon>
        <taxon>Candidatus Eiseniibacteriota</taxon>
    </lineage>
</organism>
<comment type="caution">
    <text evidence="3">The sequence shown here is derived from an EMBL/GenBank/DDBJ whole genome shotgun (WGS) entry which is preliminary data.</text>
</comment>
<protein>
    <recommendedName>
        <fullName evidence="2">Cytochrome c-type biogenesis protein H Ig-like domain-containing protein</fullName>
    </recommendedName>
</protein>
<feature type="domain" description="Cytochrome c-type biogenesis protein H Ig-like" evidence="2">
    <location>
        <begin position="48"/>
        <end position="154"/>
    </location>
</feature>
<evidence type="ECO:0000313" key="3">
    <source>
        <dbReference type="EMBL" id="MCA9728300.1"/>
    </source>
</evidence>
<name>A0A956M1N4_UNCEI</name>
<reference evidence="3" key="1">
    <citation type="submission" date="2020-04" db="EMBL/GenBank/DDBJ databases">
        <authorList>
            <person name="Zhang T."/>
        </authorList>
    </citation>
    <scope>NUCLEOTIDE SEQUENCE</scope>
    <source>
        <strain evidence="3">HKST-UBA01</strain>
    </source>
</reference>
<feature type="compositionally biased region" description="Pro residues" evidence="1">
    <location>
        <begin position="1"/>
        <end position="11"/>
    </location>
</feature>
<dbReference type="AlphaFoldDB" id="A0A956M1N4"/>
<gene>
    <name evidence="3" type="ORF">KC729_11495</name>
</gene>
<accession>A0A956M1N4</accession>
<sequence>KKPIPPPPPPLSQQFGTAPGGMEPPPAQSAGNPSGAEVGIDRGIAPGITGEIQIKPELVSQIHEHAVLFIIARKAGGPPVAARKIENPTFPLRFFIGQESVMMQGQSMEGKIDLSARIAQHGAAGPAQPGDISGACPDNPISVGNSSVFSIVLDTVN</sequence>
<evidence type="ECO:0000259" key="2">
    <source>
        <dbReference type="Pfam" id="PF23892"/>
    </source>
</evidence>
<evidence type="ECO:0000313" key="4">
    <source>
        <dbReference type="Proteomes" id="UP000697710"/>
    </source>
</evidence>